<feature type="domain" description="2EXR" evidence="2">
    <location>
        <begin position="21"/>
        <end position="100"/>
    </location>
</feature>
<dbReference type="Pfam" id="PF20150">
    <property type="entry name" value="2EXR"/>
    <property type="match status" value="1"/>
</dbReference>
<comment type="caution">
    <text evidence="3">The sequence shown here is derived from an EMBL/GenBank/DDBJ whole genome shotgun (WGS) entry which is preliminary data.</text>
</comment>
<protein>
    <recommendedName>
        <fullName evidence="2">2EXR domain-containing protein</fullName>
    </recommendedName>
</protein>
<organism evidence="3 4">
    <name type="scientific">Apiospora marii</name>
    <dbReference type="NCBI Taxonomy" id="335849"/>
    <lineage>
        <taxon>Eukaryota</taxon>
        <taxon>Fungi</taxon>
        <taxon>Dikarya</taxon>
        <taxon>Ascomycota</taxon>
        <taxon>Pezizomycotina</taxon>
        <taxon>Sordariomycetes</taxon>
        <taxon>Xylariomycetidae</taxon>
        <taxon>Amphisphaeriales</taxon>
        <taxon>Apiosporaceae</taxon>
        <taxon>Apiospora</taxon>
    </lineage>
</organism>
<evidence type="ECO:0000313" key="4">
    <source>
        <dbReference type="Proteomes" id="UP001396898"/>
    </source>
</evidence>
<feature type="compositionally biased region" description="Low complexity" evidence="1">
    <location>
        <begin position="346"/>
        <end position="365"/>
    </location>
</feature>
<evidence type="ECO:0000259" key="2">
    <source>
        <dbReference type="Pfam" id="PF20150"/>
    </source>
</evidence>
<feature type="compositionally biased region" description="Acidic residues" evidence="1">
    <location>
        <begin position="309"/>
        <end position="324"/>
    </location>
</feature>
<reference evidence="3 4" key="1">
    <citation type="submission" date="2023-01" db="EMBL/GenBank/DDBJ databases">
        <title>Analysis of 21 Apiospora genomes using comparative genomics revels a genus with tremendous synthesis potential of carbohydrate active enzymes and secondary metabolites.</title>
        <authorList>
            <person name="Sorensen T."/>
        </authorList>
    </citation>
    <scope>NUCLEOTIDE SEQUENCE [LARGE SCALE GENOMIC DNA]</scope>
    <source>
        <strain evidence="3 4">CBS 20057</strain>
    </source>
</reference>
<dbReference type="InterPro" id="IPR045518">
    <property type="entry name" value="2EXR"/>
</dbReference>
<dbReference type="Proteomes" id="UP001396898">
    <property type="component" value="Unassembled WGS sequence"/>
</dbReference>
<keyword evidence="4" id="KW-1185">Reference proteome</keyword>
<proteinExistence type="predicted"/>
<accession>A0ABR1S4S6</accession>
<evidence type="ECO:0000256" key="1">
    <source>
        <dbReference type="SAM" id="MobiDB-lite"/>
    </source>
</evidence>
<name>A0ABR1S4S6_9PEZI</name>
<feature type="region of interest" description="Disordered" evidence="1">
    <location>
        <begin position="303"/>
        <end position="369"/>
    </location>
</feature>
<dbReference type="EMBL" id="JAQQWI010000007">
    <property type="protein sequence ID" value="KAK8026400.1"/>
    <property type="molecule type" value="Genomic_DNA"/>
</dbReference>
<evidence type="ECO:0000313" key="3">
    <source>
        <dbReference type="EMBL" id="KAK8026400.1"/>
    </source>
</evidence>
<sequence length="419" mass="47489">MSTIAKHTVESTSPQHDTTTFHQYQRLPDELKVMIWRCFAEAEMARRMVIVYVSPGDEEDEDNAEHSVLDLKILPLKRLISPLLKVNYMTREVALRHYATRIDIYERESPYPGISHPMWEKTFEDLEGTPRQPARYGFPDVAAWDDRGGWCQDLEEDVAHVADDHLASDIDDMQRQPQHRGCVYLNLSTDRFYPFEQWYQKNYYGLRAVTEALTDFKYNAIPFDLESILDHRPPALRNASSPLSTEVRAGIRQVVFPCYAPAPAADAEDWRLYEDPIPETTPGTLVHAMDVFDSQSWMKTLPGAFEDLGSSDEDDDDASDDNEPSDNGSSDHGSSDDSTADDDSSPDSGSSSNISSTTVSTSTTGLPHDGITWGFLATDEMYRTFFDDIEEKGPEHLLLQRARQRKTGSEGNEWDLVWA</sequence>
<gene>
    <name evidence="3" type="ORF">PG991_003456</name>
</gene>